<gene>
    <name evidence="2" type="ORF">IPOD504_LOCUS17199</name>
</gene>
<evidence type="ECO:0000313" key="2">
    <source>
        <dbReference type="EMBL" id="CAH2076251.1"/>
    </source>
</evidence>
<feature type="compositionally biased region" description="Polar residues" evidence="1">
    <location>
        <begin position="139"/>
        <end position="149"/>
    </location>
</feature>
<feature type="region of interest" description="Disordered" evidence="1">
    <location>
        <begin position="30"/>
        <end position="149"/>
    </location>
</feature>
<evidence type="ECO:0000313" key="3">
    <source>
        <dbReference type="Proteomes" id="UP000837857"/>
    </source>
</evidence>
<feature type="non-terminal residue" evidence="2">
    <location>
        <position position="1"/>
    </location>
</feature>
<name>A0ABN8J6G6_9NEOP</name>
<proteinExistence type="predicted"/>
<sequence length="149" mass="16215">MAFRARKQVANVVRRVRADTGSGVVARSLVGGGRPASAPGLTPTVVRRRGRQSVGQGGQGRAREPRRGAPRVRGVGACARTDRYAAPRPVAGQPRARTHVPRPHAIAPQMTEPARARPRRNDPAPSTRRVLTPSRATRLYNQRTQFRGH</sequence>
<dbReference type="Proteomes" id="UP000837857">
    <property type="component" value="Chromosome 9"/>
</dbReference>
<reference evidence="2" key="1">
    <citation type="submission" date="2022-03" db="EMBL/GenBank/DDBJ databases">
        <authorList>
            <person name="Martin H S."/>
        </authorList>
    </citation>
    <scope>NUCLEOTIDE SEQUENCE</scope>
</reference>
<accession>A0ABN8J6G6</accession>
<protein>
    <submittedName>
        <fullName evidence="2">Uncharacterized protein</fullName>
    </submittedName>
</protein>
<evidence type="ECO:0000256" key="1">
    <source>
        <dbReference type="SAM" id="MobiDB-lite"/>
    </source>
</evidence>
<keyword evidence="3" id="KW-1185">Reference proteome</keyword>
<dbReference type="EMBL" id="OW152821">
    <property type="protein sequence ID" value="CAH2076251.1"/>
    <property type="molecule type" value="Genomic_DNA"/>
</dbReference>
<organism evidence="2 3">
    <name type="scientific">Iphiclides podalirius</name>
    <name type="common">scarce swallowtail</name>
    <dbReference type="NCBI Taxonomy" id="110791"/>
    <lineage>
        <taxon>Eukaryota</taxon>
        <taxon>Metazoa</taxon>
        <taxon>Ecdysozoa</taxon>
        <taxon>Arthropoda</taxon>
        <taxon>Hexapoda</taxon>
        <taxon>Insecta</taxon>
        <taxon>Pterygota</taxon>
        <taxon>Neoptera</taxon>
        <taxon>Endopterygota</taxon>
        <taxon>Lepidoptera</taxon>
        <taxon>Glossata</taxon>
        <taxon>Ditrysia</taxon>
        <taxon>Papilionoidea</taxon>
        <taxon>Papilionidae</taxon>
        <taxon>Papilioninae</taxon>
        <taxon>Iphiclides</taxon>
    </lineage>
</organism>